<sequence>MNTTSFLPLVLLSVLLVLGLAFTAGFVFLVIRLSQRKAREQQELEPLDQGPSLAVRLAEIEDAYQQGLITEEERAEARRAALAQQ</sequence>
<evidence type="ECO:0000313" key="2">
    <source>
        <dbReference type="EMBL" id="RII41656.1"/>
    </source>
</evidence>
<dbReference type="Proteomes" id="UP000265419">
    <property type="component" value="Unassembled WGS sequence"/>
</dbReference>
<dbReference type="EMBL" id="QQXK01000023">
    <property type="protein sequence ID" value="RII41656.1"/>
    <property type="molecule type" value="Genomic_DNA"/>
</dbReference>
<reference evidence="2 3" key="1">
    <citation type="submission" date="2018-07" db="EMBL/GenBank/DDBJ databases">
        <title>Arthrobacter sp. nov., isolated from raw cow's milk with high bacterial count.</title>
        <authorList>
            <person name="Hahne J."/>
            <person name="Isele D."/>
            <person name="Lipski A."/>
        </authorList>
    </citation>
    <scope>NUCLEOTIDE SEQUENCE [LARGE SCALE GENOMIC DNA]</scope>
    <source>
        <strain evidence="2 3">JZ R-35</strain>
    </source>
</reference>
<keyword evidence="1" id="KW-0812">Transmembrane</keyword>
<organism evidence="2 3">
    <name type="scientific">Galactobacter valiniphilus</name>
    <dbReference type="NCBI Taxonomy" id="2676122"/>
    <lineage>
        <taxon>Bacteria</taxon>
        <taxon>Bacillati</taxon>
        <taxon>Actinomycetota</taxon>
        <taxon>Actinomycetes</taxon>
        <taxon>Micrococcales</taxon>
        <taxon>Micrococcaceae</taxon>
        <taxon>Galactobacter</taxon>
    </lineage>
</organism>
<keyword evidence="1" id="KW-0472">Membrane</keyword>
<keyword evidence="3" id="KW-1185">Reference proteome</keyword>
<dbReference type="RefSeq" id="WP_119425251.1">
    <property type="nucleotide sequence ID" value="NZ_QQXK01000023.1"/>
</dbReference>
<gene>
    <name evidence="2" type="ORF">DWB68_11395</name>
</gene>
<feature type="transmembrane region" description="Helical" evidence="1">
    <location>
        <begin position="6"/>
        <end position="31"/>
    </location>
</feature>
<proteinExistence type="predicted"/>
<accession>A0A399JGP7</accession>
<evidence type="ECO:0000256" key="1">
    <source>
        <dbReference type="SAM" id="Phobius"/>
    </source>
</evidence>
<dbReference type="AlphaFoldDB" id="A0A399JGP7"/>
<evidence type="ECO:0000313" key="3">
    <source>
        <dbReference type="Proteomes" id="UP000265419"/>
    </source>
</evidence>
<comment type="caution">
    <text evidence="2">The sequence shown here is derived from an EMBL/GenBank/DDBJ whole genome shotgun (WGS) entry which is preliminary data.</text>
</comment>
<protein>
    <recommendedName>
        <fullName evidence="4">SHOCT domain-containing protein</fullName>
    </recommendedName>
</protein>
<keyword evidence="1" id="KW-1133">Transmembrane helix</keyword>
<evidence type="ECO:0008006" key="4">
    <source>
        <dbReference type="Google" id="ProtNLM"/>
    </source>
</evidence>
<name>A0A399JGP7_9MICC</name>